<dbReference type="InterPro" id="IPR009057">
    <property type="entry name" value="Homeodomain-like_sf"/>
</dbReference>
<dbReference type="PANTHER" id="PTHR43547">
    <property type="entry name" value="TWO-COMPONENT HISTIDINE KINASE"/>
    <property type="match status" value="1"/>
</dbReference>
<dbReference type="Gene3D" id="3.40.50.2300">
    <property type="match status" value="3"/>
</dbReference>
<dbReference type="Pfam" id="PF00512">
    <property type="entry name" value="HisKA"/>
    <property type="match status" value="1"/>
</dbReference>
<dbReference type="PANTHER" id="PTHR43547:SF2">
    <property type="entry name" value="HYBRID SIGNAL TRANSDUCTION HISTIDINE KINASE C"/>
    <property type="match status" value="1"/>
</dbReference>
<evidence type="ECO:0000256" key="2">
    <source>
        <dbReference type="ARBA" id="ARBA00012438"/>
    </source>
</evidence>
<dbReference type="SUPFAM" id="SSF55874">
    <property type="entry name" value="ATPase domain of HSP90 chaperone/DNA topoisomerase II/histidine kinase"/>
    <property type="match status" value="1"/>
</dbReference>
<keyword evidence="5" id="KW-0238">DNA-binding</keyword>
<dbReference type="Pfam" id="PF13407">
    <property type="entry name" value="Peripla_BP_4"/>
    <property type="match status" value="1"/>
</dbReference>
<dbReference type="OrthoDB" id="1522078at2"/>
<dbReference type="PROSITE" id="PS50110">
    <property type="entry name" value="RESPONSE_REGULATORY"/>
    <property type="match status" value="1"/>
</dbReference>
<feature type="domain" description="HTH araC/xylS-type" evidence="9">
    <location>
        <begin position="808"/>
        <end position="908"/>
    </location>
</feature>
<feature type="domain" description="Histidine kinase" evidence="10">
    <location>
        <begin position="402"/>
        <end position="618"/>
    </location>
</feature>
<dbReference type="EMBL" id="PJEO01000027">
    <property type="protein sequence ID" value="PKQ45358.1"/>
    <property type="molecule type" value="Genomic_DNA"/>
</dbReference>
<accession>A0A2N3HKG8</accession>
<evidence type="ECO:0000256" key="5">
    <source>
        <dbReference type="ARBA" id="ARBA00023125"/>
    </source>
</evidence>
<feature type="modified residue" description="4-aspartylphosphate" evidence="7">
    <location>
        <position position="709"/>
    </location>
</feature>
<gene>
    <name evidence="12" type="ORF">CSW08_08285</name>
</gene>
<dbReference type="PROSITE" id="PS01124">
    <property type="entry name" value="HTH_ARAC_FAMILY_2"/>
    <property type="match status" value="1"/>
</dbReference>
<dbReference type="PROSITE" id="PS51257">
    <property type="entry name" value="PROKAR_LIPOPROTEIN"/>
    <property type="match status" value="1"/>
</dbReference>
<dbReference type="InterPro" id="IPR003661">
    <property type="entry name" value="HisK_dim/P_dom"/>
</dbReference>
<feature type="transmembrane region" description="Helical" evidence="8">
    <location>
        <begin position="6"/>
        <end position="24"/>
    </location>
</feature>
<comment type="caution">
    <text evidence="12">The sequence shown here is derived from an EMBL/GenBank/DDBJ whole genome shotgun (WGS) entry which is preliminary data.</text>
</comment>
<dbReference type="InterPro" id="IPR028082">
    <property type="entry name" value="Peripla_BP_I"/>
</dbReference>
<comment type="catalytic activity">
    <reaction evidence="1">
        <text>ATP + protein L-histidine = ADP + protein N-phospho-L-histidine.</text>
        <dbReference type="EC" id="2.7.13.3"/>
    </reaction>
</comment>
<reference evidence="12 13" key="1">
    <citation type="submission" date="2017-12" db="EMBL/GenBank/DDBJ databases">
        <title>Confluentibacter flavum sp. nov., isolated from the saline lake.</title>
        <authorList>
            <person name="Yu L."/>
        </authorList>
    </citation>
    <scope>NUCLEOTIDE SEQUENCE [LARGE SCALE GENOMIC DNA]</scope>
    <source>
        <strain evidence="12 13">3B</strain>
    </source>
</reference>
<protein>
    <recommendedName>
        <fullName evidence="2">histidine kinase</fullName>
        <ecNumber evidence="2">2.7.13.3</ecNumber>
    </recommendedName>
</protein>
<dbReference type="InterPro" id="IPR018060">
    <property type="entry name" value="HTH_AraC"/>
</dbReference>
<dbReference type="Gene3D" id="1.10.10.60">
    <property type="entry name" value="Homeodomain-like"/>
    <property type="match status" value="2"/>
</dbReference>
<feature type="transmembrane region" description="Helical" evidence="8">
    <location>
        <begin position="346"/>
        <end position="365"/>
    </location>
</feature>
<dbReference type="Gene3D" id="1.10.287.130">
    <property type="match status" value="1"/>
</dbReference>
<dbReference type="RefSeq" id="WP_106659427.1">
    <property type="nucleotide sequence ID" value="NZ_PJEO01000027.1"/>
</dbReference>
<keyword evidence="8" id="KW-1133">Transmembrane helix</keyword>
<dbReference type="SMART" id="SM00342">
    <property type="entry name" value="HTH_ARAC"/>
    <property type="match status" value="1"/>
</dbReference>
<dbReference type="InterPro" id="IPR025997">
    <property type="entry name" value="SBP_2_dom"/>
</dbReference>
<evidence type="ECO:0000259" key="9">
    <source>
        <dbReference type="PROSITE" id="PS01124"/>
    </source>
</evidence>
<keyword evidence="8" id="KW-0812">Transmembrane</keyword>
<dbReference type="AlphaFoldDB" id="A0A2N3HKG8"/>
<evidence type="ECO:0000256" key="6">
    <source>
        <dbReference type="ARBA" id="ARBA00023163"/>
    </source>
</evidence>
<dbReference type="SMART" id="SM00448">
    <property type="entry name" value="REC"/>
    <property type="match status" value="1"/>
</dbReference>
<evidence type="ECO:0000256" key="3">
    <source>
        <dbReference type="ARBA" id="ARBA00022553"/>
    </source>
</evidence>
<feature type="domain" description="Response regulatory" evidence="11">
    <location>
        <begin position="662"/>
        <end position="776"/>
    </location>
</feature>
<keyword evidence="3 7" id="KW-0597">Phosphoprotein</keyword>
<organism evidence="12 13">
    <name type="scientific">Confluentibacter flavum</name>
    <dbReference type="NCBI Taxonomy" id="1909700"/>
    <lineage>
        <taxon>Bacteria</taxon>
        <taxon>Pseudomonadati</taxon>
        <taxon>Bacteroidota</taxon>
        <taxon>Flavobacteriia</taxon>
        <taxon>Flavobacteriales</taxon>
        <taxon>Flavobacteriaceae</taxon>
        <taxon>Confluentibacter</taxon>
    </lineage>
</organism>
<dbReference type="PROSITE" id="PS50109">
    <property type="entry name" value="HIS_KIN"/>
    <property type="match status" value="1"/>
</dbReference>
<evidence type="ECO:0000313" key="12">
    <source>
        <dbReference type="EMBL" id="PKQ45358.1"/>
    </source>
</evidence>
<keyword evidence="8" id="KW-0472">Membrane</keyword>
<dbReference type="SMART" id="SM00388">
    <property type="entry name" value="HisKA"/>
    <property type="match status" value="1"/>
</dbReference>
<keyword evidence="13" id="KW-1185">Reference proteome</keyword>
<dbReference type="CDD" id="cd00082">
    <property type="entry name" value="HisKA"/>
    <property type="match status" value="1"/>
</dbReference>
<dbReference type="GO" id="GO:0043565">
    <property type="term" value="F:sequence-specific DNA binding"/>
    <property type="evidence" value="ECO:0007669"/>
    <property type="project" value="InterPro"/>
</dbReference>
<dbReference type="InterPro" id="IPR005467">
    <property type="entry name" value="His_kinase_dom"/>
</dbReference>
<sequence length="909" mass="104072">MPKINFIQISKFIILIGFVLFVSCKNDGESKRYKIGFSQCLSDNMWRDAMNHSMQIQASLLQDSLTLEIFEANGNIQKQINQIEKMIQDNYDLIIISPNEPDRVVPVIEKAFDSGIPIILIDRKINSNKFTAFVGADNLAVGKNAANYIASMEEKIKNVVEIKGEDNSTPVIERSKGFEQTIQKEPSVNLIKSMVGIDSVKIKSLIDSIDINQIHYMFAFNDELAYQAWKIVHEISSSNKIKFIGVDGLNGTNGGVQLVQDNVLEASILYPTGGEEAIKLAMKILGGESVEKYNILNSTIIDSRNADIMRNQFDKIIQHQDDISLQQKKIQEQENTYTTQSKTLRLVLGLLILSIIFGALVIYSWRIIRQKKRELELINKKIIIQRDQIKTSNDAKVNFFTGISHEFKTPITLILSSIESLTEENRKRDFKLLNELGLIFNNSKRLLRLINQLLDFRKIEDRKFILRASETNIFKFTQSIYRDFERESIKRNIDFTITANNEDLFAYIDRNLMDKVFFNLLSNAFKFTPIRGEISINIIDVTGANFFEIHFKDSGIGIPERELESVFKPFFQGSNNNNKPSSGIGLHISKEFIDMHKGKIQVKSNNGTEIIITLYKDKIHLNSDQIVFEPETNYNENFNFISDYEDDLLPVNVSSNNEEKLSILIIEDNSDLVKFLKNKLSHVYDIHVSDGHDGIEKALEIIPDIMICDVNLPVKNGFEICDILKRDLRTSHIPTIILTALGNKESYIKGLESGADLFLTKPFSLAILFQSIKALLYNRAKLRYYYVNNLETINKNHDFGVMEQDFLSKMNKIIYENIDNSNFSVEQLAEELNVSRVQLYRKIKAILDIKVSDYILNIRLEKGKEMLKNNLKLSISDIAYSVGFSSSTYFSTSFKAKYGKTPKEYKGKF</sequence>
<dbReference type="SUPFAM" id="SSF52172">
    <property type="entry name" value="CheY-like"/>
    <property type="match status" value="1"/>
</dbReference>
<dbReference type="Gene3D" id="3.30.565.10">
    <property type="entry name" value="Histidine kinase-like ATPase, C-terminal domain"/>
    <property type="match status" value="1"/>
</dbReference>
<evidence type="ECO:0000259" key="10">
    <source>
        <dbReference type="PROSITE" id="PS50109"/>
    </source>
</evidence>
<dbReference type="InterPro" id="IPR018062">
    <property type="entry name" value="HTH_AraC-typ_CS"/>
</dbReference>
<dbReference type="SUPFAM" id="SSF46689">
    <property type="entry name" value="Homeodomain-like"/>
    <property type="match status" value="1"/>
</dbReference>
<dbReference type="GO" id="GO:0003700">
    <property type="term" value="F:DNA-binding transcription factor activity"/>
    <property type="evidence" value="ECO:0007669"/>
    <property type="project" value="InterPro"/>
</dbReference>
<evidence type="ECO:0000256" key="7">
    <source>
        <dbReference type="PROSITE-ProRule" id="PRU00169"/>
    </source>
</evidence>
<dbReference type="CDD" id="cd06308">
    <property type="entry name" value="PBP1_sensor_kinase-like"/>
    <property type="match status" value="1"/>
</dbReference>
<dbReference type="Proteomes" id="UP000233435">
    <property type="component" value="Unassembled WGS sequence"/>
</dbReference>
<dbReference type="InterPro" id="IPR020449">
    <property type="entry name" value="Tscrpt_reg_AraC-type_HTH"/>
</dbReference>
<evidence type="ECO:0000259" key="11">
    <source>
        <dbReference type="PROSITE" id="PS50110"/>
    </source>
</evidence>
<dbReference type="Pfam" id="PF00072">
    <property type="entry name" value="Response_reg"/>
    <property type="match status" value="1"/>
</dbReference>
<dbReference type="EC" id="2.7.13.3" evidence="2"/>
<dbReference type="InterPro" id="IPR036890">
    <property type="entry name" value="HATPase_C_sf"/>
</dbReference>
<dbReference type="SUPFAM" id="SSF47384">
    <property type="entry name" value="Homodimeric domain of signal transducing histidine kinase"/>
    <property type="match status" value="1"/>
</dbReference>
<dbReference type="PROSITE" id="PS00041">
    <property type="entry name" value="HTH_ARAC_FAMILY_1"/>
    <property type="match status" value="1"/>
</dbReference>
<dbReference type="Pfam" id="PF02518">
    <property type="entry name" value="HATPase_c"/>
    <property type="match status" value="1"/>
</dbReference>
<keyword evidence="6" id="KW-0804">Transcription</keyword>
<dbReference type="PRINTS" id="PR00032">
    <property type="entry name" value="HTHARAC"/>
</dbReference>
<dbReference type="Pfam" id="PF12833">
    <property type="entry name" value="HTH_18"/>
    <property type="match status" value="1"/>
</dbReference>
<dbReference type="InterPro" id="IPR036097">
    <property type="entry name" value="HisK_dim/P_sf"/>
</dbReference>
<dbReference type="SUPFAM" id="SSF53822">
    <property type="entry name" value="Periplasmic binding protein-like I"/>
    <property type="match status" value="1"/>
</dbReference>
<dbReference type="InterPro" id="IPR003594">
    <property type="entry name" value="HATPase_dom"/>
</dbReference>
<dbReference type="GO" id="GO:0000155">
    <property type="term" value="F:phosphorelay sensor kinase activity"/>
    <property type="evidence" value="ECO:0007669"/>
    <property type="project" value="InterPro"/>
</dbReference>
<dbReference type="SMART" id="SM00387">
    <property type="entry name" value="HATPase_c"/>
    <property type="match status" value="1"/>
</dbReference>
<evidence type="ECO:0000313" key="13">
    <source>
        <dbReference type="Proteomes" id="UP000233435"/>
    </source>
</evidence>
<evidence type="ECO:0000256" key="8">
    <source>
        <dbReference type="SAM" id="Phobius"/>
    </source>
</evidence>
<dbReference type="InterPro" id="IPR011006">
    <property type="entry name" value="CheY-like_superfamily"/>
</dbReference>
<name>A0A2N3HKG8_9FLAO</name>
<proteinExistence type="predicted"/>
<evidence type="ECO:0000256" key="1">
    <source>
        <dbReference type="ARBA" id="ARBA00000085"/>
    </source>
</evidence>
<dbReference type="InterPro" id="IPR001789">
    <property type="entry name" value="Sig_transdc_resp-reg_receiver"/>
</dbReference>
<keyword evidence="4" id="KW-0805">Transcription regulation</keyword>
<evidence type="ECO:0000256" key="4">
    <source>
        <dbReference type="ARBA" id="ARBA00023015"/>
    </source>
</evidence>